<dbReference type="EMBL" id="CASHSV030000513">
    <property type="protein sequence ID" value="CAJ2666445.1"/>
    <property type="molecule type" value="Genomic_DNA"/>
</dbReference>
<protein>
    <submittedName>
        <fullName evidence="1">Uncharacterized protein</fullName>
    </submittedName>
</protein>
<name>A0ACB0LCX5_TRIPR</name>
<dbReference type="Proteomes" id="UP001177021">
    <property type="component" value="Unassembled WGS sequence"/>
</dbReference>
<accession>A0ACB0LCX5</accession>
<keyword evidence="2" id="KW-1185">Reference proteome</keyword>
<proteinExistence type="predicted"/>
<evidence type="ECO:0000313" key="1">
    <source>
        <dbReference type="EMBL" id="CAJ2666445.1"/>
    </source>
</evidence>
<reference evidence="1" key="1">
    <citation type="submission" date="2023-10" db="EMBL/GenBank/DDBJ databases">
        <authorList>
            <person name="Rodriguez Cubillos JULIANA M."/>
            <person name="De Vega J."/>
        </authorList>
    </citation>
    <scope>NUCLEOTIDE SEQUENCE</scope>
</reference>
<gene>
    <name evidence="1" type="ORF">MILVUS5_LOCUS31239</name>
</gene>
<sequence>MGLYRKSEIWKLYDDATKFALILSYYNLKLSLRSCFTFCAIFPKDFVMVKEDLIHLWMANGFISSRGNLEVEHVGNDVWNELYQRSFFEEIKAHGKGNVTFKMHDIFHDIASSIMGEQCLALETASLTHLSKRVHHIKCLNVDVHFKNNLILFKRVESLRTVLNVYPPKSNLSVFPSITPLRVLSSNCTQLSALKNFIHLRYLELYDSTIETLPESICSLRKLQTLKLDHCSRLISLPKQLTQLQDLRHLMIRWCRALRATPFNIGGLTHLRTLSTFIVGSKARFGLAELHNLQLGGKLHIKCLENVSNERDAREANLIGKKELSHLYLSWGGDANSQGSGTGAEKVLEALEPRKGLKYFGMEGYKGVKIPNWMRNTSILEGLVDVILYKCINCDQLPALGVTKKAFPSLKKMTLLDFPNLERVLKAEGVEMLSQLSDLTIRGISNLAFPALPSVDTFYASCKIEDSNNDGASFLRGIAGSMHNLKKLYIENFYKLKVLPNELNSLSSLQEP</sequence>
<organism evidence="1 2">
    <name type="scientific">Trifolium pratense</name>
    <name type="common">Red clover</name>
    <dbReference type="NCBI Taxonomy" id="57577"/>
    <lineage>
        <taxon>Eukaryota</taxon>
        <taxon>Viridiplantae</taxon>
        <taxon>Streptophyta</taxon>
        <taxon>Embryophyta</taxon>
        <taxon>Tracheophyta</taxon>
        <taxon>Spermatophyta</taxon>
        <taxon>Magnoliopsida</taxon>
        <taxon>eudicotyledons</taxon>
        <taxon>Gunneridae</taxon>
        <taxon>Pentapetalae</taxon>
        <taxon>rosids</taxon>
        <taxon>fabids</taxon>
        <taxon>Fabales</taxon>
        <taxon>Fabaceae</taxon>
        <taxon>Papilionoideae</taxon>
        <taxon>50 kb inversion clade</taxon>
        <taxon>NPAAA clade</taxon>
        <taxon>Hologalegina</taxon>
        <taxon>IRL clade</taxon>
        <taxon>Trifolieae</taxon>
        <taxon>Trifolium</taxon>
    </lineage>
</organism>
<comment type="caution">
    <text evidence="1">The sequence shown here is derived from an EMBL/GenBank/DDBJ whole genome shotgun (WGS) entry which is preliminary data.</text>
</comment>
<evidence type="ECO:0000313" key="2">
    <source>
        <dbReference type="Proteomes" id="UP001177021"/>
    </source>
</evidence>